<keyword evidence="8" id="KW-0408">Iron</keyword>
<dbReference type="InterPro" id="IPR007197">
    <property type="entry name" value="rSAM"/>
</dbReference>
<evidence type="ECO:0000256" key="5">
    <source>
        <dbReference type="ARBA" id="ARBA00022691"/>
    </source>
</evidence>
<dbReference type="SFLD" id="SFLDG01070">
    <property type="entry name" value="PLP-dependent"/>
    <property type="match status" value="1"/>
</dbReference>
<feature type="domain" description="Radical SAM core" evidence="13">
    <location>
        <begin position="106"/>
        <end position="319"/>
    </location>
</feature>
<keyword evidence="15" id="KW-1185">Reference proteome</keyword>
<comment type="cofactor">
    <cofactor evidence="2">
        <name>[4Fe-4S] cluster</name>
        <dbReference type="ChEBI" id="CHEBI:49883"/>
    </cofactor>
</comment>
<keyword evidence="10" id="KW-0413">Isomerase</keyword>
<dbReference type="EMBL" id="CP040098">
    <property type="protein sequence ID" value="QCQ21475.1"/>
    <property type="molecule type" value="Genomic_DNA"/>
</dbReference>
<evidence type="ECO:0000256" key="6">
    <source>
        <dbReference type="ARBA" id="ARBA00022723"/>
    </source>
</evidence>
<keyword evidence="5" id="KW-0949">S-adenosyl-L-methionine</keyword>
<dbReference type="OrthoDB" id="9768064at2"/>
<dbReference type="PANTHER" id="PTHR30538">
    <property type="entry name" value="LYSINE 2,3-AMINOMUTASE-RELATED"/>
    <property type="match status" value="1"/>
</dbReference>
<keyword evidence="7 12" id="KW-0663">Pyridoxal phosphate</keyword>
<evidence type="ECO:0000256" key="12">
    <source>
        <dbReference type="PIRSR" id="PIRSR603739-50"/>
    </source>
</evidence>
<evidence type="ECO:0000256" key="7">
    <source>
        <dbReference type="ARBA" id="ARBA00022898"/>
    </source>
</evidence>
<dbReference type="NCBIfam" id="TIGR00238">
    <property type="entry name" value="KamA family radical SAM protein"/>
    <property type="match status" value="1"/>
</dbReference>
<feature type="binding site" evidence="11">
    <location>
        <position position="124"/>
    </location>
    <ligand>
        <name>[4Fe-4S] cluster</name>
        <dbReference type="ChEBI" id="CHEBI:49883"/>
        <note>4Fe-4S-S-AdoMet</note>
    </ligand>
</feature>
<dbReference type="InterPro" id="IPR003739">
    <property type="entry name" value="Lys_aminomutase/Glu_NH3_mut"/>
</dbReference>
<evidence type="ECO:0000259" key="13">
    <source>
        <dbReference type="PROSITE" id="PS51918"/>
    </source>
</evidence>
<dbReference type="KEGG" id="dax:FDQ92_04350"/>
<evidence type="ECO:0000256" key="9">
    <source>
        <dbReference type="ARBA" id="ARBA00023014"/>
    </source>
</evidence>
<dbReference type="RefSeq" id="WP_137423446.1">
    <property type="nucleotide sequence ID" value="NZ_CP040098.1"/>
</dbReference>
<feature type="binding site" evidence="11">
    <location>
        <position position="120"/>
    </location>
    <ligand>
        <name>[4Fe-4S] cluster</name>
        <dbReference type="ChEBI" id="CHEBI:49883"/>
        <note>4Fe-4S-S-AdoMet</note>
    </ligand>
</feature>
<feature type="binding site" evidence="11">
    <location>
        <position position="127"/>
    </location>
    <ligand>
        <name>[4Fe-4S] cluster</name>
        <dbReference type="ChEBI" id="CHEBI:49883"/>
        <note>4Fe-4S-S-AdoMet</note>
    </ligand>
</feature>
<reference evidence="14 15" key="1">
    <citation type="submission" date="2019-05" db="EMBL/GenBank/DDBJ databases">
        <title>The Complete Genome Sequence of the n-alkane-degrading Desulfoglaeba alkanexedens ALDC reveals multiple alkylsuccinate synthase gene clusters.</title>
        <authorList>
            <person name="Callaghan A.V."/>
            <person name="Davidova I.A."/>
            <person name="Duncan K.E."/>
            <person name="Morris B."/>
            <person name="McInerney M.J."/>
        </authorList>
    </citation>
    <scope>NUCLEOTIDE SEQUENCE [LARGE SCALE GENOMIC DNA]</scope>
    <source>
        <strain evidence="14 15">ALDC</strain>
    </source>
</reference>
<evidence type="ECO:0000313" key="15">
    <source>
        <dbReference type="Proteomes" id="UP000298602"/>
    </source>
</evidence>
<feature type="modified residue" description="N6-(pyridoxal phosphate)lysine" evidence="12">
    <location>
        <position position="331"/>
    </location>
</feature>
<name>A0A4P8L3B7_9BACT</name>
<comment type="cofactor">
    <cofactor evidence="1 12">
        <name>pyridoxal 5'-phosphate</name>
        <dbReference type="ChEBI" id="CHEBI:597326"/>
    </cofactor>
</comment>
<dbReference type="InterPro" id="IPR058240">
    <property type="entry name" value="rSAM_sf"/>
</dbReference>
<gene>
    <name evidence="14" type="ORF">FDQ92_04350</name>
</gene>
<evidence type="ECO:0000256" key="4">
    <source>
        <dbReference type="ARBA" id="ARBA00022485"/>
    </source>
</evidence>
<keyword evidence="9 11" id="KW-0411">Iron-sulfur</keyword>
<sequence length="376" mass="42340">MFEIEAKTGEASGSLVVQGRGQAAVSGGAGRIEAFAGRWSVPAEPLRRVAEVYPFRTSAHFERLMQRPGDPIWMQVVPDPRELQDAGGFRDPLGEEERSPVPNLVHRYPDRVLWIVCNRCAVHCRFCTRKRRWTDSVPADASLQAAGLDYIKKHPEIRDVLLSGGDPLMLHPSTLEEYLRALRAIRHVAIVRIGTRVPSADPDRITPELARMLALYHPLYVNIHFNHPREINSRSALACSRLADAGIPLGSQTVLLQSVNDSAEVLRELFVGLLRLRVRPYYLFQMDLMESTAHFRTPLHRGLAIVQSLRNRISGLAIPQFVVDLPGGHGKVPLLPNAIHRVKQDRVVFRDFTGKNREYPLMPGEEDELKRFLSAE</sequence>
<comment type="similarity">
    <text evidence="3">Belongs to the radical SAM superfamily. KamA family.</text>
</comment>
<dbReference type="Pfam" id="PF12544">
    <property type="entry name" value="LAM_C"/>
    <property type="match status" value="1"/>
</dbReference>
<reference evidence="14 15" key="2">
    <citation type="submission" date="2019-05" db="EMBL/GenBank/DDBJ databases">
        <authorList>
            <person name="Suflita J.M."/>
            <person name="Marks C.R."/>
        </authorList>
    </citation>
    <scope>NUCLEOTIDE SEQUENCE [LARGE SCALE GENOMIC DNA]</scope>
    <source>
        <strain evidence="14 15">ALDC</strain>
    </source>
</reference>
<evidence type="ECO:0000256" key="11">
    <source>
        <dbReference type="PIRSR" id="PIRSR004911-1"/>
    </source>
</evidence>
<dbReference type="SFLD" id="SFLDS00029">
    <property type="entry name" value="Radical_SAM"/>
    <property type="match status" value="1"/>
</dbReference>
<dbReference type="CDD" id="cd01335">
    <property type="entry name" value="Radical_SAM"/>
    <property type="match status" value="1"/>
</dbReference>
<organism evidence="14 15">
    <name type="scientific">Desulfoglaeba alkanexedens ALDC</name>
    <dbReference type="NCBI Taxonomy" id="980445"/>
    <lineage>
        <taxon>Bacteria</taxon>
        <taxon>Pseudomonadati</taxon>
        <taxon>Thermodesulfobacteriota</taxon>
        <taxon>Syntrophobacteria</taxon>
        <taxon>Syntrophobacterales</taxon>
        <taxon>Syntrophobacteraceae</taxon>
        <taxon>Desulfoglaeba</taxon>
    </lineage>
</organism>
<accession>A0A4P8L3B7</accession>
<evidence type="ECO:0000313" key="14">
    <source>
        <dbReference type="EMBL" id="QCQ21475.1"/>
    </source>
</evidence>
<dbReference type="AlphaFoldDB" id="A0A4P8L3B7"/>
<dbReference type="SUPFAM" id="SSF102114">
    <property type="entry name" value="Radical SAM enzymes"/>
    <property type="match status" value="1"/>
</dbReference>
<evidence type="ECO:0000256" key="3">
    <source>
        <dbReference type="ARBA" id="ARBA00008703"/>
    </source>
</evidence>
<keyword evidence="6 11" id="KW-0479">Metal-binding</keyword>
<dbReference type="PANTHER" id="PTHR30538:SF1">
    <property type="entry name" value="L-LYSINE 2,3-AMINOMUTASE"/>
    <property type="match status" value="1"/>
</dbReference>
<evidence type="ECO:0000256" key="1">
    <source>
        <dbReference type="ARBA" id="ARBA00001933"/>
    </source>
</evidence>
<dbReference type="Proteomes" id="UP000298602">
    <property type="component" value="Chromosome"/>
</dbReference>
<dbReference type="Gene3D" id="3.20.20.70">
    <property type="entry name" value="Aldolase class I"/>
    <property type="match status" value="1"/>
</dbReference>
<dbReference type="GO" id="GO:0046872">
    <property type="term" value="F:metal ion binding"/>
    <property type="evidence" value="ECO:0007669"/>
    <property type="project" value="UniProtKB-KW"/>
</dbReference>
<dbReference type="PIRSF" id="PIRSF004911">
    <property type="entry name" value="DUF160"/>
    <property type="match status" value="1"/>
</dbReference>
<proteinExistence type="inferred from homology"/>
<dbReference type="InterPro" id="IPR013785">
    <property type="entry name" value="Aldolase_TIM"/>
</dbReference>
<dbReference type="GO" id="GO:0051539">
    <property type="term" value="F:4 iron, 4 sulfur cluster binding"/>
    <property type="evidence" value="ECO:0007669"/>
    <property type="project" value="UniProtKB-KW"/>
</dbReference>
<dbReference type="InterPro" id="IPR025895">
    <property type="entry name" value="LAM_C_dom"/>
</dbReference>
<protein>
    <submittedName>
        <fullName evidence="14">KamA family radical SAM protein</fullName>
    </submittedName>
</protein>
<dbReference type="Pfam" id="PF04055">
    <property type="entry name" value="Radical_SAM"/>
    <property type="match status" value="1"/>
</dbReference>
<keyword evidence="4 11" id="KW-0004">4Fe-4S</keyword>
<dbReference type="GO" id="GO:0016853">
    <property type="term" value="F:isomerase activity"/>
    <property type="evidence" value="ECO:0007669"/>
    <property type="project" value="UniProtKB-KW"/>
</dbReference>
<evidence type="ECO:0000256" key="10">
    <source>
        <dbReference type="ARBA" id="ARBA00023235"/>
    </source>
</evidence>
<dbReference type="PROSITE" id="PS51918">
    <property type="entry name" value="RADICAL_SAM"/>
    <property type="match status" value="1"/>
</dbReference>
<evidence type="ECO:0000256" key="2">
    <source>
        <dbReference type="ARBA" id="ARBA00001966"/>
    </source>
</evidence>
<evidence type="ECO:0000256" key="8">
    <source>
        <dbReference type="ARBA" id="ARBA00023004"/>
    </source>
</evidence>